<evidence type="ECO:0000256" key="1">
    <source>
        <dbReference type="SAM" id="Coils"/>
    </source>
</evidence>
<evidence type="ECO:0000313" key="3">
    <source>
        <dbReference type="EnsemblPlants" id="AUR62024294-RA:cds"/>
    </source>
</evidence>
<organism evidence="3 4">
    <name type="scientific">Chenopodium quinoa</name>
    <name type="common">Quinoa</name>
    <dbReference type="NCBI Taxonomy" id="63459"/>
    <lineage>
        <taxon>Eukaryota</taxon>
        <taxon>Viridiplantae</taxon>
        <taxon>Streptophyta</taxon>
        <taxon>Embryophyta</taxon>
        <taxon>Tracheophyta</taxon>
        <taxon>Spermatophyta</taxon>
        <taxon>Magnoliopsida</taxon>
        <taxon>eudicotyledons</taxon>
        <taxon>Gunneridae</taxon>
        <taxon>Pentapetalae</taxon>
        <taxon>Caryophyllales</taxon>
        <taxon>Chenopodiaceae</taxon>
        <taxon>Chenopodioideae</taxon>
        <taxon>Atripliceae</taxon>
        <taxon>Chenopodium</taxon>
    </lineage>
</organism>
<feature type="coiled-coil region" evidence="1">
    <location>
        <begin position="603"/>
        <end position="637"/>
    </location>
</feature>
<keyword evidence="1" id="KW-0175">Coiled coil</keyword>
<feature type="region of interest" description="Disordered" evidence="2">
    <location>
        <begin position="135"/>
        <end position="198"/>
    </location>
</feature>
<dbReference type="AlphaFoldDB" id="A0A803M771"/>
<evidence type="ECO:0000313" key="4">
    <source>
        <dbReference type="Proteomes" id="UP000596660"/>
    </source>
</evidence>
<reference evidence="3" key="1">
    <citation type="journal article" date="2017" name="Nature">
        <title>The genome of Chenopodium quinoa.</title>
        <authorList>
            <person name="Jarvis D.E."/>
            <person name="Ho Y.S."/>
            <person name="Lightfoot D.J."/>
            <person name="Schmoeckel S.M."/>
            <person name="Li B."/>
            <person name="Borm T.J.A."/>
            <person name="Ohyanagi H."/>
            <person name="Mineta K."/>
            <person name="Michell C.T."/>
            <person name="Saber N."/>
            <person name="Kharbatia N.M."/>
            <person name="Rupper R.R."/>
            <person name="Sharp A.R."/>
            <person name="Dally N."/>
            <person name="Boughton B.A."/>
            <person name="Woo Y.H."/>
            <person name="Gao G."/>
            <person name="Schijlen E.G.W.M."/>
            <person name="Guo X."/>
            <person name="Momin A.A."/>
            <person name="Negrao S."/>
            <person name="Al-Babili S."/>
            <person name="Gehring C."/>
            <person name="Roessner U."/>
            <person name="Jung C."/>
            <person name="Murphy K."/>
            <person name="Arold S.T."/>
            <person name="Gojobori T."/>
            <person name="van der Linden C.G."/>
            <person name="van Loo E.N."/>
            <person name="Jellen E.N."/>
            <person name="Maughan P.J."/>
            <person name="Tester M."/>
        </authorList>
    </citation>
    <scope>NUCLEOTIDE SEQUENCE [LARGE SCALE GENOMIC DNA]</scope>
    <source>
        <strain evidence="3">cv. PI 614886</strain>
    </source>
</reference>
<accession>A0A803M771</accession>
<reference evidence="3" key="2">
    <citation type="submission" date="2021-03" db="UniProtKB">
        <authorList>
            <consortium name="EnsemblPlants"/>
        </authorList>
    </citation>
    <scope>IDENTIFICATION</scope>
</reference>
<feature type="compositionally biased region" description="Basic and acidic residues" evidence="2">
    <location>
        <begin position="424"/>
        <end position="440"/>
    </location>
</feature>
<evidence type="ECO:0000256" key="2">
    <source>
        <dbReference type="SAM" id="MobiDB-lite"/>
    </source>
</evidence>
<keyword evidence="4" id="KW-1185">Reference proteome</keyword>
<feature type="coiled-coil region" evidence="1">
    <location>
        <begin position="665"/>
        <end position="699"/>
    </location>
</feature>
<proteinExistence type="predicted"/>
<feature type="region of interest" description="Disordered" evidence="2">
    <location>
        <begin position="772"/>
        <end position="795"/>
    </location>
</feature>
<name>A0A803M771_CHEQI</name>
<dbReference type="Proteomes" id="UP000596660">
    <property type="component" value="Unplaced"/>
</dbReference>
<feature type="region of interest" description="Disordered" evidence="2">
    <location>
        <begin position="408"/>
        <end position="451"/>
    </location>
</feature>
<dbReference type="Gramene" id="AUR62024294-RA">
    <property type="protein sequence ID" value="AUR62024294-RA:cds"/>
    <property type="gene ID" value="AUR62024294"/>
</dbReference>
<protein>
    <submittedName>
        <fullName evidence="3">Uncharacterized protein</fullName>
    </submittedName>
</protein>
<dbReference type="EnsemblPlants" id="AUR62024294-RA">
    <property type="protein sequence ID" value="AUR62024294-RA:cds"/>
    <property type="gene ID" value="AUR62024294"/>
</dbReference>
<sequence>MSNSSIEEEQPTLNTTRRRLIRQSLGKYLGRTGEATSSLSNNIDDPFQPLSVEEQKKAFYRHKLLAECEKANRPVNPNIPEDTEILEVEPVSIRYHLRSFANTQFDQYGSNVGHIGINTMPRVKRTSYHPEVAARDAAEKVKSSKKAKQGEVASSSKSDDMETPPNAERNQPSPVHESAVNSVLGDDDTREGSVNTDSRDDIIDMTAEIIQEENLDEGYNSETDGAEFRQPIVLAAKGKVAEAKIRDEFRQTALEKDYCQRAKQFYKLPDGRTFFWPHPRFESIPERNLGKHKRRAVNHFDIIESDNGDGRVRITPKVWVPNAGYILGNASLSHVGLCWTNRYGVDKLDNKLLGLSVDGKRVIKRCPKATKPLYDTLATHCSRAPIVSAKRKAENMADENAKKRKLTSFANRRGGFPRFGVTRQPEDRSKKSQAENKDKPPSPMVQVKTVVQSSEPIVKKVVDGIDIEDLTNIESPTPAQPNIPDQTTAHTITTTAGGSDISAPGLIYQSNQWIERPNERIPEVDLNGFSVPLSHSGDKWKPAIDACRNESMMTDDPMLGGTLGYRLLSNLTLPMDRPAGVIGPLAAMHMHNMMKHHQASASQNALQTALDNADKALQNLKEAKERDDLEMSSLRDRASKVGDLQLEFQQLKTQITEKNKVISRVPTLEKDLEAAKASIHDLEEKVKKLEVDKPRVRQRAVRRFLTSQEFCTRLQNRLEGGWTAAQRCIAHAVGWKKEDWTAVEKAFNEEAFKIPSGFEEQEFSDEDLFNLAPADDEGVSDPSILDSPASGGTQA</sequence>